<dbReference type="InterPro" id="IPR026046">
    <property type="entry name" value="UBIAD1"/>
</dbReference>
<sequence>MVTQTVKPDPDAASPLADSFDSSHDRLFTPSEQRARSRRQLWMAAIKPPMYCVAVMPIVVGSAVAYAQTSAFDFVTFAIFSSSAVLLLVWENLSNDVFDAATGIDQNKHHSLVNLTQNRALIFWLGNVCLLVGIAEILAIALYQKDATVLKMVLACCALGYLYQGPPFRLGYQGLGEGLCFLSFGPLAVGAAYYSQTQSWPEQIWQGALLPSALIIGITTTLVLFCSHFHQGDDDLKAGKKSPIVRFGTQRGAQLLPGACGSILVISGLAMLQGQLPWSALLLLASAPAAVQLCLHVLRFHDQPERVKNAKFLAINFHFWSGLLLAASLLSAGLSAGANVGLSAGTGLSAG</sequence>
<evidence type="ECO:0000256" key="5">
    <source>
        <dbReference type="ARBA" id="ARBA00023136"/>
    </source>
</evidence>
<evidence type="ECO:0000256" key="7">
    <source>
        <dbReference type="SAM" id="MobiDB-lite"/>
    </source>
</evidence>
<evidence type="ECO:0000256" key="1">
    <source>
        <dbReference type="ARBA" id="ARBA00004141"/>
    </source>
</evidence>
<feature type="region of interest" description="Disordered" evidence="7">
    <location>
        <begin position="1"/>
        <end position="21"/>
    </location>
</feature>
<keyword evidence="2 6" id="KW-0808">Transferase</keyword>
<protein>
    <recommendedName>
        <fullName evidence="6">2-carboxy-1,4-naphthoquinone phytyltransferase</fullName>
        <ecNumber evidence="6">2.5.1.130</ecNumber>
    </recommendedName>
    <alternativeName>
        <fullName evidence="6">1,4-dihydroxy-2-naphthoate phytyltransferase</fullName>
        <shortName evidence="6">DHNA phytyltransferase</shortName>
    </alternativeName>
</protein>
<feature type="transmembrane region" description="Helical" evidence="6">
    <location>
        <begin position="71"/>
        <end position="90"/>
    </location>
</feature>
<feature type="transmembrane region" description="Helical" evidence="6">
    <location>
        <begin position="319"/>
        <end position="342"/>
    </location>
</feature>
<dbReference type="InterPro" id="IPR000537">
    <property type="entry name" value="UbiA_prenyltransferase"/>
</dbReference>
<evidence type="ECO:0000256" key="2">
    <source>
        <dbReference type="ARBA" id="ARBA00022679"/>
    </source>
</evidence>
<dbReference type="InterPro" id="IPR011937">
    <property type="entry name" value="DHNA_phytyltransferase_MenA"/>
</dbReference>
<dbReference type="PIRSF" id="PIRSF005355">
    <property type="entry name" value="UBIAD1"/>
    <property type="match status" value="1"/>
</dbReference>
<comment type="pathway">
    <text evidence="6">Cofactor biosynthesis; phylloquinone biosynthesis.</text>
</comment>
<comment type="caution">
    <text evidence="8">The sequence shown here is derived from an EMBL/GenBank/DDBJ whole genome shotgun (WGS) entry which is preliminary data.</text>
</comment>
<evidence type="ECO:0000313" key="8">
    <source>
        <dbReference type="EMBL" id="PZO50770.1"/>
    </source>
</evidence>
<dbReference type="GO" id="GO:0004659">
    <property type="term" value="F:prenyltransferase activity"/>
    <property type="evidence" value="ECO:0007669"/>
    <property type="project" value="UniProtKB-UniRule"/>
</dbReference>
<feature type="transmembrane region" description="Helical" evidence="6">
    <location>
        <begin position="175"/>
        <end position="196"/>
    </location>
</feature>
<dbReference type="GO" id="GO:0005886">
    <property type="term" value="C:plasma membrane"/>
    <property type="evidence" value="ECO:0007669"/>
    <property type="project" value="UniProtKB-SubCell"/>
</dbReference>
<dbReference type="AlphaFoldDB" id="A0A2W4X1S1"/>
<comment type="catalytic activity">
    <reaction evidence="6">
        <text>2-carboxy-1,4-naphthoquinone + phytyl diphosphate + H(+) = demethylphylloquinone + CO2 + diphosphate</text>
        <dbReference type="Rhea" id="RHEA:47740"/>
        <dbReference type="ChEBI" id="CHEBI:15378"/>
        <dbReference type="ChEBI" id="CHEBI:16526"/>
        <dbReference type="ChEBI" id="CHEBI:31087"/>
        <dbReference type="ChEBI" id="CHEBI:33019"/>
        <dbReference type="ChEBI" id="CHEBI:75434"/>
        <dbReference type="ChEBI" id="CHEBI:87842"/>
        <dbReference type="EC" id="2.5.1.130"/>
    </reaction>
</comment>
<dbReference type="NCBIfam" id="TIGR02235">
    <property type="entry name" value="menA_cyano-plnt"/>
    <property type="match status" value="1"/>
</dbReference>
<feature type="transmembrane region" description="Helical" evidence="6">
    <location>
        <begin position="278"/>
        <end position="298"/>
    </location>
</feature>
<evidence type="ECO:0000256" key="4">
    <source>
        <dbReference type="ARBA" id="ARBA00022989"/>
    </source>
</evidence>
<comment type="function">
    <text evidence="6">Involved in the synthesis of phylloquinone (vitamin K1). Catalyzes the transfer of a prenyl chain to 2-carboxy-1,4-naphthoquinone.</text>
</comment>
<feature type="transmembrane region" description="Helical" evidence="6">
    <location>
        <begin position="41"/>
        <end position="65"/>
    </location>
</feature>
<dbReference type="Pfam" id="PF01040">
    <property type="entry name" value="UbiA"/>
    <property type="match status" value="1"/>
</dbReference>
<reference evidence="9" key="1">
    <citation type="submission" date="2018-04" db="EMBL/GenBank/DDBJ databases">
        <authorList>
            <person name="Cornet L."/>
        </authorList>
    </citation>
    <scope>NUCLEOTIDE SEQUENCE [LARGE SCALE GENOMIC DNA]</scope>
</reference>
<keyword evidence="6" id="KW-1003">Cell membrane</keyword>
<reference evidence="8 9" key="2">
    <citation type="submission" date="2018-06" db="EMBL/GenBank/DDBJ databases">
        <title>Metagenomic assembly of (sub)arctic Cyanobacteria and their associated microbiome from non-axenic cultures.</title>
        <authorList>
            <person name="Baurain D."/>
        </authorList>
    </citation>
    <scope>NUCLEOTIDE SEQUENCE [LARGE SCALE GENOMIC DNA]</scope>
    <source>
        <strain evidence="8">ULC027bin1</strain>
    </source>
</reference>
<dbReference type="EMBL" id="QBMP01000181">
    <property type="protein sequence ID" value="PZO50770.1"/>
    <property type="molecule type" value="Genomic_DNA"/>
</dbReference>
<accession>A0A2W4X1S1</accession>
<keyword evidence="5 6" id="KW-0472">Membrane</keyword>
<dbReference type="CDD" id="cd13962">
    <property type="entry name" value="PT_UbiA_UBIAD1"/>
    <property type="match status" value="1"/>
</dbReference>
<evidence type="ECO:0000256" key="3">
    <source>
        <dbReference type="ARBA" id="ARBA00022692"/>
    </source>
</evidence>
<keyword evidence="3 6" id="KW-0812">Transmembrane</keyword>
<dbReference type="UniPathway" id="UPA00995"/>
<dbReference type="GO" id="GO:0009234">
    <property type="term" value="P:menaquinone biosynthetic process"/>
    <property type="evidence" value="ECO:0007669"/>
    <property type="project" value="TreeGrafter"/>
</dbReference>
<dbReference type="GO" id="GO:0042372">
    <property type="term" value="P:phylloquinone biosynthetic process"/>
    <property type="evidence" value="ECO:0007669"/>
    <property type="project" value="UniProtKB-UniRule"/>
</dbReference>
<proteinExistence type="inferred from homology"/>
<evidence type="ECO:0000256" key="6">
    <source>
        <dbReference type="HAMAP-Rule" id="MF_01938"/>
    </source>
</evidence>
<dbReference type="PANTHER" id="PTHR13929">
    <property type="entry name" value="1,4-DIHYDROXY-2-NAPHTHOATE OCTAPRENYLTRANSFERASE"/>
    <property type="match status" value="1"/>
</dbReference>
<dbReference type="PANTHER" id="PTHR13929:SF0">
    <property type="entry name" value="UBIA PRENYLTRANSFERASE DOMAIN-CONTAINING PROTEIN 1"/>
    <property type="match status" value="1"/>
</dbReference>
<feature type="transmembrane region" description="Helical" evidence="6">
    <location>
        <begin position="208"/>
        <end position="231"/>
    </location>
</feature>
<keyword evidence="6" id="KW-0997">Cell inner membrane</keyword>
<name>A0A2W4X1S1_9CYAN</name>
<keyword evidence="4 6" id="KW-1133">Transmembrane helix</keyword>
<dbReference type="Proteomes" id="UP000249794">
    <property type="component" value="Unassembled WGS sequence"/>
</dbReference>
<feature type="transmembrane region" description="Helical" evidence="6">
    <location>
        <begin position="121"/>
        <end position="141"/>
    </location>
</feature>
<dbReference type="EC" id="2.5.1.130" evidence="6"/>
<comment type="subcellular location">
    <subcellularLocation>
        <location evidence="6">Cell inner membrane</location>
        <topology evidence="6">Multi-pass membrane protein</topology>
    </subcellularLocation>
    <subcellularLocation>
        <location evidence="1">Membrane</location>
        <topology evidence="1">Multi-pass membrane protein</topology>
    </subcellularLocation>
</comment>
<evidence type="ECO:0000313" key="9">
    <source>
        <dbReference type="Proteomes" id="UP000249794"/>
    </source>
</evidence>
<dbReference type="HAMAP" id="MF_01938">
    <property type="entry name" value="MenA_2"/>
    <property type="match status" value="1"/>
</dbReference>
<organism evidence="8 9">
    <name type="scientific">Phormidesmis priestleyi</name>
    <dbReference type="NCBI Taxonomy" id="268141"/>
    <lineage>
        <taxon>Bacteria</taxon>
        <taxon>Bacillati</taxon>
        <taxon>Cyanobacteriota</taxon>
        <taxon>Cyanophyceae</taxon>
        <taxon>Leptolyngbyales</taxon>
        <taxon>Leptolyngbyaceae</taxon>
        <taxon>Phormidesmis</taxon>
    </lineage>
</organism>
<gene>
    <name evidence="6" type="primary">menA</name>
    <name evidence="8" type="ORF">DCF15_15480</name>
</gene>
<comment type="similarity">
    <text evidence="6">Belongs to the MenA family. Type 2 subfamily.</text>
</comment>